<dbReference type="AlphaFoldDB" id="A0A2R4XFE3"/>
<sequence length="88" mass="10001">MTAPAQDYASLLQDTLRGGYGVSAGQNDRQRPFPLNLFAAWRKRQKAIAQLRYLIETAPDHILSDIGLSAYEVEKEIHRLESIPFFKP</sequence>
<dbReference type="KEGG" id="boz:DBV39_00975"/>
<evidence type="ECO:0008006" key="3">
    <source>
        <dbReference type="Google" id="ProtNLM"/>
    </source>
</evidence>
<proteinExistence type="predicted"/>
<accession>A0A2R4XFE3</accession>
<dbReference type="Proteomes" id="UP000244571">
    <property type="component" value="Chromosome"/>
</dbReference>
<name>A0A2R4XFE3_9BURK</name>
<gene>
    <name evidence="1" type="ORF">DBV39_00975</name>
</gene>
<protein>
    <recommendedName>
        <fullName evidence="3">DUF1127 domain-containing protein</fullName>
    </recommendedName>
</protein>
<organism evidence="1 2">
    <name type="scientific">Orrella marina</name>
    <dbReference type="NCBI Taxonomy" id="2163011"/>
    <lineage>
        <taxon>Bacteria</taxon>
        <taxon>Pseudomonadati</taxon>
        <taxon>Pseudomonadota</taxon>
        <taxon>Betaproteobacteria</taxon>
        <taxon>Burkholderiales</taxon>
        <taxon>Alcaligenaceae</taxon>
        <taxon>Orrella</taxon>
    </lineage>
</organism>
<evidence type="ECO:0000313" key="2">
    <source>
        <dbReference type="Proteomes" id="UP000244571"/>
    </source>
</evidence>
<keyword evidence="2" id="KW-1185">Reference proteome</keyword>
<reference evidence="1 2" key="1">
    <citation type="submission" date="2018-04" db="EMBL/GenBank/DDBJ databases">
        <title>Bordetella sp. HZ20 isolated from seawater.</title>
        <authorList>
            <person name="Sun C."/>
        </authorList>
    </citation>
    <scope>NUCLEOTIDE SEQUENCE [LARGE SCALE GENOMIC DNA]</scope>
    <source>
        <strain evidence="1 2">HZ20</strain>
    </source>
</reference>
<dbReference type="EMBL" id="CP028901">
    <property type="protein sequence ID" value="AWB32522.1"/>
    <property type="molecule type" value="Genomic_DNA"/>
</dbReference>
<evidence type="ECO:0000313" key="1">
    <source>
        <dbReference type="EMBL" id="AWB32522.1"/>
    </source>
</evidence>